<evidence type="ECO:0000313" key="1">
    <source>
        <dbReference type="EMBL" id="KAA1134888.1"/>
    </source>
</evidence>
<reference evidence="1 2" key="1">
    <citation type="submission" date="2019-05" db="EMBL/GenBank/DDBJ databases">
        <title>Emergence of the Ug99 lineage of the wheat stem rust pathogen through somatic hybridization.</title>
        <authorList>
            <person name="Li F."/>
            <person name="Upadhyaya N.M."/>
            <person name="Sperschneider J."/>
            <person name="Matny O."/>
            <person name="Nguyen-Phuc H."/>
            <person name="Mago R."/>
            <person name="Raley C."/>
            <person name="Miller M.E."/>
            <person name="Silverstein K.A.T."/>
            <person name="Henningsen E."/>
            <person name="Hirsch C.D."/>
            <person name="Visser B."/>
            <person name="Pretorius Z.A."/>
            <person name="Steffenson B.J."/>
            <person name="Schwessinger B."/>
            <person name="Dodds P.N."/>
            <person name="Figueroa M."/>
        </authorList>
    </citation>
    <scope>NUCLEOTIDE SEQUENCE [LARGE SCALE GENOMIC DNA]</scope>
    <source>
        <strain evidence="1 2">Ug99</strain>
    </source>
</reference>
<dbReference type="EMBL" id="VDEP01000044">
    <property type="protein sequence ID" value="KAA1134888.1"/>
    <property type="molecule type" value="Genomic_DNA"/>
</dbReference>
<protein>
    <submittedName>
        <fullName evidence="1">Chitin synthase, class 5</fullName>
    </submittedName>
</protein>
<gene>
    <name evidence="1" type="primary">CHS5_2</name>
    <name evidence="1" type="ORF">PGTUg99_012827</name>
</gene>
<proteinExistence type="predicted"/>
<sequence>MPACRDGFLQQEEPIPMTPGKLVFKPAYIGKDNPFSATSPTISNLLPLGNWPSFSQSNSLNHGNFGGLLSAANNQFSPIIGPSTGPALSTGSDNNWATVIPDQPLEEKQDIPEVDHSAGPDQPAALYLPHLPLRTHLHLLQRQRAGLQTSSPGGTPPTNLLYIPAHQKGFLLTSWFEE</sequence>
<accession>A0A5B0SAC5</accession>
<comment type="caution">
    <text evidence="1">The sequence shown here is derived from an EMBL/GenBank/DDBJ whole genome shotgun (WGS) entry which is preliminary data.</text>
</comment>
<name>A0A5B0SAC5_PUCGR</name>
<evidence type="ECO:0000313" key="2">
    <source>
        <dbReference type="Proteomes" id="UP000325313"/>
    </source>
</evidence>
<dbReference type="Proteomes" id="UP000325313">
    <property type="component" value="Unassembled WGS sequence"/>
</dbReference>
<organism evidence="1 2">
    <name type="scientific">Puccinia graminis f. sp. tritici</name>
    <dbReference type="NCBI Taxonomy" id="56615"/>
    <lineage>
        <taxon>Eukaryota</taxon>
        <taxon>Fungi</taxon>
        <taxon>Dikarya</taxon>
        <taxon>Basidiomycota</taxon>
        <taxon>Pucciniomycotina</taxon>
        <taxon>Pucciniomycetes</taxon>
        <taxon>Pucciniales</taxon>
        <taxon>Pucciniaceae</taxon>
        <taxon>Puccinia</taxon>
    </lineage>
</organism>
<dbReference type="AlphaFoldDB" id="A0A5B0SAC5"/>